<dbReference type="PROSITE" id="PS01124">
    <property type="entry name" value="HTH_ARAC_FAMILY_2"/>
    <property type="match status" value="1"/>
</dbReference>
<dbReference type="InterPro" id="IPR014710">
    <property type="entry name" value="RmlC-like_jellyroll"/>
</dbReference>
<dbReference type="InterPro" id="IPR003313">
    <property type="entry name" value="AraC-bd"/>
</dbReference>
<dbReference type="InterPro" id="IPR037923">
    <property type="entry name" value="HTH-like"/>
</dbReference>
<dbReference type="EMBL" id="JACHFH010000001">
    <property type="protein sequence ID" value="MBB5334979.1"/>
    <property type="molecule type" value="Genomic_DNA"/>
</dbReference>
<evidence type="ECO:0000259" key="4">
    <source>
        <dbReference type="PROSITE" id="PS01124"/>
    </source>
</evidence>
<comment type="caution">
    <text evidence="5">The sequence shown here is derived from an EMBL/GenBank/DDBJ whole genome shotgun (WGS) entry which is preliminary data.</text>
</comment>
<dbReference type="GO" id="GO:0016853">
    <property type="term" value="F:isomerase activity"/>
    <property type="evidence" value="ECO:0007669"/>
    <property type="project" value="UniProtKB-KW"/>
</dbReference>
<dbReference type="Pfam" id="PF12833">
    <property type="entry name" value="HTH_18"/>
    <property type="match status" value="1"/>
</dbReference>
<dbReference type="GO" id="GO:0003700">
    <property type="term" value="F:DNA-binding transcription factor activity"/>
    <property type="evidence" value="ECO:0007669"/>
    <property type="project" value="InterPro"/>
</dbReference>
<evidence type="ECO:0000313" key="6">
    <source>
        <dbReference type="Proteomes" id="UP000559117"/>
    </source>
</evidence>
<dbReference type="InterPro" id="IPR020449">
    <property type="entry name" value="Tscrpt_reg_AraC-type_HTH"/>
</dbReference>
<keyword evidence="5" id="KW-0413">Isomerase</keyword>
<dbReference type="PANTHER" id="PTHR43280">
    <property type="entry name" value="ARAC-FAMILY TRANSCRIPTIONAL REGULATOR"/>
    <property type="match status" value="1"/>
</dbReference>
<dbReference type="Pfam" id="PF02311">
    <property type="entry name" value="AraC_binding"/>
    <property type="match status" value="1"/>
</dbReference>
<dbReference type="PROSITE" id="PS00041">
    <property type="entry name" value="HTH_ARAC_FAMILY_1"/>
    <property type="match status" value="1"/>
</dbReference>
<evidence type="ECO:0000313" key="5">
    <source>
        <dbReference type="EMBL" id="MBB5334979.1"/>
    </source>
</evidence>
<feature type="domain" description="HTH araC/xylS-type" evidence="4">
    <location>
        <begin position="180"/>
        <end position="277"/>
    </location>
</feature>
<keyword evidence="3" id="KW-0804">Transcription</keyword>
<dbReference type="InterPro" id="IPR018060">
    <property type="entry name" value="HTH_AraC"/>
</dbReference>
<proteinExistence type="predicted"/>
<dbReference type="InterPro" id="IPR009057">
    <property type="entry name" value="Homeodomain-like_sf"/>
</dbReference>
<accession>A0A840UD91</accession>
<gene>
    <name evidence="5" type="ORF">HNR32_000079</name>
</gene>
<dbReference type="AlphaFoldDB" id="A0A840UD91"/>
<dbReference type="SUPFAM" id="SSF51215">
    <property type="entry name" value="Regulatory protein AraC"/>
    <property type="match status" value="1"/>
</dbReference>
<dbReference type="RefSeq" id="WP_183858808.1">
    <property type="nucleotide sequence ID" value="NZ_JACHFH010000001.1"/>
</dbReference>
<dbReference type="SUPFAM" id="SSF46689">
    <property type="entry name" value="Homeodomain-like"/>
    <property type="match status" value="2"/>
</dbReference>
<keyword evidence="1" id="KW-0805">Transcription regulation</keyword>
<dbReference type="Gene3D" id="2.60.120.10">
    <property type="entry name" value="Jelly Rolls"/>
    <property type="match status" value="1"/>
</dbReference>
<dbReference type="SMART" id="SM00342">
    <property type="entry name" value="HTH_ARAC"/>
    <property type="match status" value="1"/>
</dbReference>
<dbReference type="Proteomes" id="UP000559117">
    <property type="component" value="Unassembled WGS sequence"/>
</dbReference>
<dbReference type="PRINTS" id="PR00032">
    <property type="entry name" value="HTHARAC"/>
</dbReference>
<dbReference type="GO" id="GO:0043565">
    <property type="term" value="F:sequence-specific DNA binding"/>
    <property type="evidence" value="ECO:0007669"/>
    <property type="project" value="InterPro"/>
</dbReference>
<evidence type="ECO:0000256" key="3">
    <source>
        <dbReference type="ARBA" id="ARBA00023163"/>
    </source>
</evidence>
<keyword evidence="6" id="KW-1185">Reference proteome</keyword>
<sequence length="282" mass="33610">MESYEKKGYLIQQFKVFRLKERLAKIPFHYHDFHKIILFVSGKMDYIIEGKTYPLEPRDMIFVSAGEIHRPLIRGNADYERIVIYISPDFLKKYDTDKEKLSTCFSLARTTSSVMHLTAGKTHDLLYHMEKLENNAHKDDFANDLYTEILFIEFMILLNRSLLSHEIDDMHIAVYDKKILPLLQYINDNLLQELTIDSLAEKFYLSKYYMMRRFKDATGYSIHQYIINKRLLYARSLLAEDIALTKICFDCGFRDYSTFSRAFKELFQQTPKQYRQKLAFNK</sequence>
<protein>
    <submittedName>
        <fullName evidence="5">AraC-like DNA-binding protein/mannose-6-phosphate isomerase-like protein (Cupin superfamily)</fullName>
    </submittedName>
</protein>
<name>A0A840UD91_9FIRM</name>
<evidence type="ECO:0000256" key="2">
    <source>
        <dbReference type="ARBA" id="ARBA00023125"/>
    </source>
</evidence>
<organism evidence="5 6">
    <name type="scientific">Pectinatus brassicae</name>
    <dbReference type="NCBI Taxonomy" id="862415"/>
    <lineage>
        <taxon>Bacteria</taxon>
        <taxon>Bacillati</taxon>
        <taxon>Bacillota</taxon>
        <taxon>Negativicutes</taxon>
        <taxon>Selenomonadales</taxon>
        <taxon>Selenomonadaceae</taxon>
        <taxon>Pectinatus</taxon>
    </lineage>
</organism>
<dbReference type="PANTHER" id="PTHR43280:SF34">
    <property type="entry name" value="ARAC-FAMILY TRANSCRIPTIONAL REGULATOR"/>
    <property type="match status" value="1"/>
</dbReference>
<dbReference type="Gene3D" id="1.10.10.60">
    <property type="entry name" value="Homeodomain-like"/>
    <property type="match status" value="2"/>
</dbReference>
<evidence type="ECO:0000256" key="1">
    <source>
        <dbReference type="ARBA" id="ARBA00023015"/>
    </source>
</evidence>
<dbReference type="InterPro" id="IPR018062">
    <property type="entry name" value="HTH_AraC-typ_CS"/>
</dbReference>
<keyword evidence="2 5" id="KW-0238">DNA-binding</keyword>
<reference evidence="5 6" key="1">
    <citation type="submission" date="2020-08" db="EMBL/GenBank/DDBJ databases">
        <title>Genomic Encyclopedia of Type Strains, Phase IV (KMG-IV): sequencing the most valuable type-strain genomes for metagenomic binning, comparative biology and taxonomic classification.</title>
        <authorList>
            <person name="Goeker M."/>
        </authorList>
    </citation>
    <scope>NUCLEOTIDE SEQUENCE [LARGE SCALE GENOMIC DNA]</scope>
    <source>
        <strain evidence="5 6">DSM 24661</strain>
    </source>
</reference>